<gene>
    <name evidence="1" type="ORF">N658DRAFT_220352</name>
</gene>
<dbReference type="EMBL" id="MU863658">
    <property type="protein sequence ID" value="KAK4098506.1"/>
    <property type="molecule type" value="Genomic_DNA"/>
</dbReference>
<accession>A0AAN6Q018</accession>
<name>A0AAN6Q018_9PEZI</name>
<comment type="caution">
    <text evidence="1">The sequence shown here is derived from an EMBL/GenBank/DDBJ whole genome shotgun (WGS) entry which is preliminary data.</text>
</comment>
<dbReference type="Proteomes" id="UP001305647">
    <property type="component" value="Unassembled WGS sequence"/>
</dbReference>
<sequence>MPASSASALTSRCSSYISKHAGRRFALSVASALYQADLLMAWIESLENGESDRKSKASKMWRMSSVGSLSSVPRLGVLPWETLVKGSADGIWPYPAAPCRV</sequence>
<reference evidence="1" key="1">
    <citation type="journal article" date="2023" name="Mol. Phylogenet. Evol.">
        <title>Genome-scale phylogeny and comparative genomics of the fungal order Sordariales.</title>
        <authorList>
            <person name="Hensen N."/>
            <person name="Bonometti L."/>
            <person name="Westerberg I."/>
            <person name="Brannstrom I.O."/>
            <person name="Guillou S."/>
            <person name="Cros-Aarteil S."/>
            <person name="Calhoun S."/>
            <person name="Haridas S."/>
            <person name="Kuo A."/>
            <person name="Mondo S."/>
            <person name="Pangilinan J."/>
            <person name="Riley R."/>
            <person name="LaButti K."/>
            <person name="Andreopoulos B."/>
            <person name="Lipzen A."/>
            <person name="Chen C."/>
            <person name="Yan M."/>
            <person name="Daum C."/>
            <person name="Ng V."/>
            <person name="Clum A."/>
            <person name="Steindorff A."/>
            <person name="Ohm R.A."/>
            <person name="Martin F."/>
            <person name="Silar P."/>
            <person name="Natvig D.O."/>
            <person name="Lalanne C."/>
            <person name="Gautier V."/>
            <person name="Ament-Velasquez S.L."/>
            <person name="Kruys A."/>
            <person name="Hutchinson M.I."/>
            <person name="Powell A.J."/>
            <person name="Barry K."/>
            <person name="Miller A.N."/>
            <person name="Grigoriev I.V."/>
            <person name="Debuchy R."/>
            <person name="Gladieux P."/>
            <person name="Hiltunen Thoren M."/>
            <person name="Johannesson H."/>
        </authorList>
    </citation>
    <scope>NUCLEOTIDE SEQUENCE</scope>
    <source>
        <strain evidence="1">CBS 757.83</strain>
    </source>
</reference>
<protein>
    <submittedName>
        <fullName evidence="1">Uncharacterized protein</fullName>
    </submittedName>
</protein>
<reference evidence="1" key="2">
    <citation type="submission" date="2023-05" db="EMBL/GenBank/DDBJ databases">
        <authorList>
            <consortium name="Lawrence Berkeley National Laboratory"/>
            <person name="Steindorff A."/>
            <person name="Hensen N."/>
            <person name="Bonometti L."/>
            <person name="Westerberg I."/>
            <person name="Brannstrom I.O."/>
            <person name="Guillou S."/>
            <person name="Cros-Aarteil S."/>
            <person name="Calhoun S."/>
            <person name="Haridas S."/>
            <person name="Kuo A."/>
            <person name="Mondo S."/>
            <person name="Pangilinan J."/>
            <person name="Riley R."/>
            <person name="Labutti K."/>
            <person name="Andreopoulos B."/>
            <person name="Lipzen A."/>
            <person name="Chen C."/>
            <person name="Yanf M."/>
            <person name="Daum C."/>
            <person name="Ng V."/>
            <person name="Clum A."/>
            <person name="Ohm R."/>
            <person name="Martin F."/>
            <person name="Silar P."/>
            <person name="Natvig D."/>
            <person name="Lalanne C."/>
            <person name="Gautier V."/>
            <person name="Ament-Velasquez S.L."/>
            <person name="Kruys A."/>
            <person name="Hutchinson M.I."/>
            <person name="Powell A.J."/>
            <person name="Barry K."/>
            <person name="Miller A.N."/>
            <person name="Grigoriev I.V."/>
            <person name="Debuchy R."/>
            <person name="Gladieux P."/>
            <person name="Thoren M.H."/>
            <person name="Johannesson H."/>
        </authorList>
    </citation>
    <scope>NUCLEOTIDE SEQUENCE</scope>
    <source>
        <strain evidence="1">CBS 757.83</strain>
    </source>
</reference>
<organism evidence="1 2">
    <name type="scientific">Parathielavia hyrcaniae</name>
    <dbReference type="NCBI Taxonomy" id="113614"/>
    <lineage>
        <taxon>Eukaryota</taxon>
        <taxon>Fungi</taxon>
        <taxon>Dikarya</taxon>
        <taxon>Ascomycota</taxon>
        <taxon>Pezizomycotina</taxon>
        <taxon>Sordariomycetes</taxon>
        <taxon>Sordariomycetidae</taxon>
        <taxon>Sordariales</taxon>
        <taxon>Chaetomiaceae</taxon>
        <taxon>Parathielavia</taxon>
    </lineage>
</organism>
<keyword evidence="2" id="KW-1185">Reference proteome</keyword>
<evidence type="ECO:0000313" key="2">
    <source>
        <dbReference type="Proteomes" id="UP001305647"/>
    </source>
</evidence>
<proteinExistence type="predicted"/>
<dbReference type="AlphaFoldDB" id="A0AAN6Q018"/>
<evidence type="ECO:0000313" key="1">
    <source>
        <dbReference type="EMBL" id="KAK4098506.1"/>
    </source>
</evidence>